<dbReference type="Proteomes" id="UP001057452">
    <property type="component" value="Chromosome 18"/>
</dbReference>
<keyword evidence="2" id="KW-1185">Reference proteome</keyword>
<organism evidence="1 2">
    <name type="scientific">Chaenocephalus aceratus</name>
    <name type="common">Blackfin icefish</name>
    <name type="synonym">Chaenichthys aceratus</name>
    <dbReference type="NCBI Taxonomy" id="36190"/>
    <lineage>
        <taxon>Eukaryota</taxon>
        <taxon>Metazoa</taxon>
        <taxon>Chordata</taxon>
        <taxon>Craniata</taxon>
        <taxon>Vertebrata</taxon>
        <taxon>Euteleostomi</taxon>
        <taxon>Actinopterygii</taxon>
        <taxon>Neopterygii</taxon>
        <taxon>Teleostei</taxon>
        <taxon>Neoteleostei</taxon>
        <taxon>Acanthomorphata</taxon>
        <taxon>Eupercaria</taxon>
        <taxon>Perciformes</taxon>
        <taxon>Notothenioidei</taxon>
        <taxon>Channichthyidae</taxon>
        <taxon>Chaenocephalus</taxon>
    </lineage>
</organism>
<reference evidence="1" key="1">
    <citation type="submission" date="2022-05" db="EMBL/GenBank/DDBJ databases">
        <title>Chromosome-level genome of Chaenocephalus aceratus.</title>
        <authorList>
            <person name="Park H."/>
        </authorList>
    </citation>
    <scope>NUCLEOTIDE SEQUENCE</scope>
    <source>
        <strain evidence="1">KU_202001</strain>
    </source>
</reference>
<name>A0ACB9W5N7_CHAAC</name>
<evidence type="ECO:0000313" key="1">
    <source>
        <dbReference type="EMBL" id="KAI4808389.1"/>
    </source>
</evidence>
<gene>
    <name evidence="1" type="ORF">KUCAC02_000451</name>
</gene>
<evidence type="ECO:0000313" key="2">
    <source>
        <dbReference type="Proteomes" id="UP001057452"/>
    </source>
</evidence>
<proteinExistence type="predicted"/>
<sequence length="51" mass="5664">CYTFTPILPSELCQIFIALDVQSGHAVPQFLLLFIRLPAPLLSLALRNHTA</sequence>
<feature type="non-terminal residue" evidence="1">
    <location>
        <position position="1"/>
    </location>
</feature>
<comment type="caution">
    <text evidence="1">The sequence shown here is derived from an EMBL/GenBank/DDBJ whole genome shotgun (WGS) entry which is preliminary data.</text>
</comment>
<protein>
    <submittedName>
        <fullName evidence="1">Uncharacterized protein</fullName>
    </submittedName>
</protein>
<feature type="non-terminal residue" evidence="1">
    <location>
        <position position="51"/>
    </location>
</feature>
<accession>A0ACB9W5N7</accession>
<dbReference type="EMBL" id="CM043802">
    <property type="protein sequence ID" value="KAI4808389.1"/>
    <property type="molecule type" value="Genomic_DNA"/>
</dbReference>